<comment type="caution">
    <text evidence="3">The sequence shown here is derived from an EMBL/GenBank/DDBJ whole genome shotgun (WGS) entry which is preliminary data.</text>
</comment>
<protein>
    <recommendedName>
        <fullName evidence="2">Heterokaryon incompatibility domain-containing protein</fullName>
    </recommendedName>
</protein>
<dbReference type="InterPro" id="IPR010730">
    <property type="entry name" value="HET"/>
</dbReference>
<name>A0ABR3RP34_9PLEO</name>
<dbReference type="InterPro" id="IPR052895">
    <property type="entry name" value="HetReg/Transcr_Mod"/>
</dbReference>
<evidence type="ECO:0000313" key="3">
    <source>
        <dbReference type="EMBL" id="KAL1606191.1"/>
    </source>
</evidence>
<gene>
    <name evidence="3" type="ORF">SLS60_003592</name>
</gene>
<feature type="region of interest" description="Disordered" evidence="1">
    <location>
        <begin position="1"/>
        <end position="117"/>
    </location>
</feature>
<organism evidence="3 4">
    <name type="scientific">Paraconiothyrium brasiliense</name>
    <dbReference type="NCBI Taxonomy" id="300254"/>
    <lineage>
        <taxon>Eukaryota</taxon>
        <taxon>Fungi</taxon>
        <taxon>Dikarya</taxon>
        <taxon>Ascomycota</taxon>
        <taxon>Pezizomycotina</taxon>
        <taxon>Dothideomycetes</taxon>
        <taxon>Pleosporomycetidae</taxon>
        <taxon>Pleosporales</taxon>
        <taxon>Massarineae</taxon>
        <taxon>Didymosphaeriaceae</taxon>
        <taxon>Paraconiothyrium</taxon>
    </lineage>
</organism>
<keyword evidence="4" id="KW-1185">Reference proteome</keyword>
<feature type="compositionally biased region" description="Acidic residues" evidence="1">
    <location>
        <begin position="27"/>
        <end position="70"/>
    </location>
</feature>
<accession>A0ABR3RP34</accession>
<dbReference type="Proteomes" id="UP001521785">
    <property type="component" value="Unassembled WGS sequence"/>
</dbReference>
<dbReference type="EMBL" id="JAKJXO020000004">
    <property type="protein sequence ID" value="KAL1606191.1"/>
    <property type="molecule type" value="Genomic_DNA"/>
</dbReference>
<sequence>MAIGRSRYPSYHATLSVEYDESSSLYDTDDEYTSTESETDSEDYTSSEEDSYYTSSDDDDSYTDSEEEYYSDNGSDKATYGGFNTAKPKHQLRLPTDGGSRYIKSPRPNKQTVSSKPVEIQPFRHTRLKHPESELRLIHVEGWKGSGPIRCSMKAFNRKAASKRTFRALSYHWGSPSPSFTIHINGHSFSIGKNLYGFLEHAAKMKAARASGWSTGTYWIDALCIDQQNHREKATQLAYMRHVYRRASETIIWLGPGGAGVAQAMQYIKSQSYAVKEAFAQDNVSVYLAGSRHDLLDDRNLVKAIGVLLSSPYWDRVWILQEIAVSDKVRQETKSTRDRVRMVCGEGEVAWSKFLQYAICIPLLDFRHDDESKVAAVQRRLKKKQAVWLISYLHGARNTTVPGLEVIDKAEVTLGLLIYLSERSQSSRSQDYIYSLLGLIKHGPGKDLTPSSNQSGCQVICQAIRRLMNQGIVFDHKQSYHDRSETYEARLKKLAEKAKHKPLELGSKIDAKRKRCSGTYFHGYESSCDTLDICRQMAALLYADRILLIVRFAGQSLEIGRDKTVRVPFSKNRL</sequence>
<reference evidence="3 4" key="1">
    <citation type="submission" date="2024-02" db="EMBL/GenBank/DDBJ databases">
        <title>De novo assembly and annotation of 12 fungi associated with fruit tree decline syndrome in Ontario, Canada.</title>
        <authorList>
            <person name="Sulman M."/>
            <person name="Ellouze W."/>
            <person name="Ilyukhin E."/>
        </authorList>
    </citation>
    <scope>NUCLEOTIDE SEQUENCE [LARGE SCALE GENOMIC DNA]</scope>
    <source>
        <strain evidence="3 4">M42-189</strain>
    </source>
</reference>
<dbReference type="PANTHER" id="PTHR24148">
    <property type="entry name" value="ANKYRIN REPEAT DOMAIN-CONTAINING PROTEIN 39 HOMOLOG-RELATED"/>
    <property type="match status" value="1"/>
</dbReference>
<dbReference type="PANTHER" id="PTHR24148:SF73">
    <property type="entry name" value="HET DOMAIN PROTEIN (AFU_ORTHOLOGUE AFUA_8G01020)"/>
    <property type="match status" value="1"/>
</dbReference>
<dbReference type="Pfam" id="PF06985">
    <property type="entry name" value="HET"/>
    <property type="match status" value="1"/>
</dbReference>
<feature type="domain" description="Heterokaryon incompatibility" evidence="2">
    <location>
        <begin position="166"/>
        <end position="322"/>
    </location>
</feature>
<evidence type="ECO:0000259" key="2">
    <source>
        <dbReference type="Pfam" id="PF06985"/>
    </source>
</evidence>
<proteinExistence type="predicted"/>
<evidence type="ECO:0000256" key="1">
    <source>
        <dbReference type="SAM" id="MobiDB-lite"/>
    </source>
</evidence>
<evidence type="ECO:0000313" key="4">
    <source>
        <dbReference type="Proteomes" id="UP001521785"/>
    </source>
</evidence>